<organism evidence="8 9">
    <name type="scientific">Dactylosporangium maewongense</name>
    <dbReference type="NCBI Taxonomy" id="634393"/>
    <lineage>
        <taxon>Bacteria</taxon>
        <taxon>Bacillati</taxon>
        <taxon>Actinomycetota</taxon>
        <taxon>Actinomycetes</taxon>
        <taxon>Micromonosporales</taxon>
        <taxon>Micromonosporaceae</taxon>
        <taxon>Dactylosporangium</taxon>
    </lineage>
</organism>
<evidence type="ECO:0000256" key="1">
    <source>
        <dbReference type="ARBA" id="ARBA00004651"/>
    </source>
</evidence>
<dbReference type="InterPro" id="IPR036259">
    <property type="entry name" value="MFS_trans_sf"/>
</dbReference>
<dbReference type="PANTHER" id="PTHR23542">
    <property type="match status" value="1"/>
</dbReference>
<feature type="transmembrane region" description="Helical" evidence="6">
    <location>
        <begin position="47"/>
        <end position="66"/>
    </location>
</feature>
<dbReference type="Pfam" id="PF07690">
    <property type="entry name" value="MFS_1"/>
    <property type="match status" value="1"/>
</dbReference>
<keyword evidence="3 6" id="KW-1133">Transmembrane helix</keyword>
<keyword evidence="2 6" id="KW-0812">Transmembrane</keyword>
<name>A0ABN2ACP4_9ACTN</name>
<dbReference type="InterPro" id="IPR011701">
    <property type="entry name" value="MFS"/>
</dbReference>
<evidence type="ECO:0000256" key="5">
    <source>
        <dbReference type="SAM" id="MobiDB-lite"/>
    </source>
</evidence>
<evidence type="ECO:0000313" key="8">
    <source>
        <dbReference type="EMBL" id="GAA1515621.1"/>
    </source>
</evidence>
<comment type="subcellular location">
    <subcellularLocation>
        <location evidence="1">Cell membrane</location>
        <topology evidence="1">Multi-pass membrane protein</topology>
    </subcellularLocation>
</comment>
<evidence type="ECO:0000313" key="9">
    <source>
        <dbReference type="Proteomes" id="UP001501470"/>
    </source>
</evidence>
<feature type="transmembrane region" description="Helical" evidence="6">
    <location>
        <begin position="366"/>
        <end position="386"/>
    </location>
</feature>
<evidence type="ECO:0000259" key="7">
    <source>
        <dbReference type="PROSITE" id="PS50850"/>
    </source>
</evidence>
<protein>
    <submittedName>
        <fullName evidence="8">MFS transporter</fullName>
    </submittedName>
</protein>
<dbReference type="PROSITE" id="PS50850">
    <property type="entry name" value="MFS"/>
    <property type="match status" value="1"/>
</dbReference>
<evidence type="ECO:0000256" key="4">
    <source>
        <dbReference type="ARBA" id="ARBA00023136"/>
    </source>
</evidence>
<feature type="transmembrane region" description="Helical" evidence="6">
    <location>
        <begin position="168"/>
        <end position="186"/>
    </location>
</feature>
<feature type="transmembrane region" description="Helical" evidence="6">
    <location>
        <begin position="101"/>
        <end position="122"/>
    </location>
</feature>
<feature type="compositionally biased region" description="Low complexity" evidence="5">
    <location>
        <begin position="420"/>
        <end position="481"/>
    </location>
</feature>
<dbReference type="InterPro" id="IPR020846">
    <property type="entry name" value="MFS_dom"/>
</dbReference>
<comment type="caution">
    <text evidence="8">The sequence shown here is derived from an EMBL/GenBank/DDBJ whole genome shotgun (WGS) entry which is preliminary data.</text>
</comment>
<dbReference type="EMBL" id="BAAAQD010000005">
    <property type="protein sequence ID" value="GAA1515621.1"/>
    <property type="molecule type" value="Genomic_DNA"/>
</dbReference>
<reference evidence="8 9" key="1">
    <citation type="journal article" date="2019" name="Int. J. Syst. Evol. Microbiol.">
        <title>The Global Catalogue of Microorganisms (GCM) 10K type strain sequencing project: providing services to taxonomists for standard genome sequencing and annotation.</title>
        <authorList>
            <consortium name="The Broad Institute Genomics Platform"/>
            <consortium name="The Broad Institute Genome Sequencing Center for Infectious Disease"/>
            <person name="Wu L."/>
            <person name="Ma J."/>
        </authorList>
    </citation>
    <scope>NUCLEOTIDE SEQUENCE [LARGE SCALE GENOMIC DNA]</scope>
    <source>
        <strain evidence="8 9">JCM 15933</strain>
    </source>
</reference>
<dbReference type="SUPFAM" id="SSF103473">
    <property type="entry name" value="MFS general substrate transporter"/>
    <property type="match status" value="1"/>
</dbReference>
<accession>A0ABN2ACP4</accession>
<feature type="transmembrane region" description="Helical" evidence="6">
    <location>
        <begin position="301"/>
        <end position="325"/>
    </location>
</feature>
<dbReference type="Gene3D" id="1.20.1250.20">
    <property type="entry name" value="MFS general substrate transporter like domains"/>
    <property type="match status" value="1"/>
</dbReference>
<sequence length="481" mass="48681">MRLDPYRHVLALPGVRSLMVLALLARIPITAIGVTMTLHVAQDLHRGWGAAGLVGAALTVGTAIGGPLNGRFVDRKGLRPMLVVTTVCEAIFWVVAPSLSYPALLVGAFVAGVFSLPVFSVVRQSLAALVPADQRRQAYALDSMSVELSFMAGPPLAVLLMSSLSGRVTMWSIGGCLVLAGLALFLTDPPVHAPADDDSPAGATTAPLRRRDWLTPRFLAVCAAAAATTMVLAGTDLGIVAMLREAGKVQLIGGLLAAWGIYSLIGGFVYGALTRAVPLVALIGGLSLFTIPLGLVGDRWWLLTVALLPAGALCAPTLSASTDLVSRLVPSSARGEAMGWHGSSLTVGLAVGSPLAGWAIDRGSPGWGFAAVGTVGLLITAVLLTLRHTHTPAPSPTPATKPSPAATTEPGTELATAIEPGTVTAAGTEPTTATAAAKPSTSTPTPSPLTTTAPTTTPAAAPTATVAPTTAASAASTAASH</sequence>
<feature type="domain" description="Major facilitator superfamily (MFS) profile" evidence="7">
    <location>
        <begin position="14"/>
        <end position="388"/>
    </location>
</feature>
<dbReference type="Proteomes" id="UP001501470">
    <property type="component" value="Unassembled WGS sequence"/>
</dbReference>
<gene>
    <name evidence="8" type="ORF">GCM10009827_033060</name>
</gene>
<feature type="transmembrane region" description="Helical" evidence="6">
    <location>
        <begin position="249"/>
        <end position="270"/>
    </location>
</feature>
<keyword evidence="9" id="KW-1185">Reference proteome</keyword>
<keyword evidence="4 6" id="KW-0472">Membrane</keyword>
<dbReference type="PANTHER" id="PTHR23542:SF1">
    <property type="entry name" value="MAJOR FACILITATOR SUPERFAMILY (MFS) PROFILE DOMAIN-CONTAINING PROTEIN"/>
    <property type="match status" value="1"/>
</dbReference>
<feature type="transmembrane region" description="Helical" evidence="6">
    <location>
        <begin position="218"/>
        <end position="243"/>
    </location>
</feature>
<evidence type="ECO:0000256" key="3">
    <source>
        <dbReference type="ARBA" id="ARBA00022989"/>
    </source>
</evidence>
<proteinExistence type="predicted"/>
<feature type="transmembrane region" description="Helical" evidence="6">
    <location>
        <begin position="277"/>
        <end position="295"/>
    </location>
</feature>
<evidence type="ECO:0000256" key="2">
    <source>
        <dbReference type="ARBA" id="ARBA00022692"/>
    </source>
</evidence>
<feature type="transmembrane region" description="Helical" evidence="6">
    <location>
        <begin position="20"/>
        <end position="41"/>
    </location>
</feature>
<evidence type="ECO:0000256" key="6">
    <source>
        <dbReference type="SAM" id="Phobius"/>
    </source>
</evidence>
<feature type="region of interest" description="Disordered" evidence="5">
    <location>
        <begin position="390"/>
        <end position="481"/>
    </location>
</feature>
<feature type="transmembrane region" description="Helical" evidence="6">
    <location>
        <begin position="337"/>
        <end position="360"/>
    </location>
</feature>